<dbReference type="InterPro" id="IPR039353">
    <property type="entry name" value="TF_Adf1"/>
</dbReference>
<reference evidence="4" key="2">
    <citation type="submission" date="2022-06" db="UniProtKB">
        <authorList>
            <consortium name="EnsemblMetazoa"/>
        </authorList>
    </citation>
    <scope>IDENTIFICATION</scope>
</reference>
<evidence type="ECO:0000256" key="2">
    <source>
        <dbReference type="SAM" id="MobiDB-lite"/>
    </source>
</evidence>
<keyword evidence="5" id="KW-1185">Reference proteome</keyword>
<feature type="compositionally biased region" description="Basic and acidic residues" evidence="2">
    <location>
        <begin position="295"/>
        <end position="312"/>
    </location>
</feature>
<feature type="region of interest" description="Disordered" evidence="2">
    <location>
        <begin position="253"/>
        <end position="312"/>
    </location>
</feature>
<dbReference type="InterPro" id="IPR006578">
    <property type="entry name" value="MADF-dom"/>
</dbReference>
<organism evidence="4 5">
    <name type="scientific">Acyrthosiphon pisum</name>
    <name type="common">Pea aphid</name>
    <dbReference type="NCBI Taxonomy" id="7029"/>
    <lineage>
        <taxon>Eukaryota</taxon>
        <taxon>Metazoa</taxon>
        <taxon>Ecdysozoa</taxon>
        <taxon>Arthropoda</taxon>
        <taxon>Hexapoda</taxon>
        <taxon>Insecta</taxon>
        <taxon>Pterygota</taxon>
        <taxon>Neoptera</taxon>
        <taxon>Paraneoptera</taxon>
        <taxon>Hemiptera</taxon>
        <taxon>Sternorrhyncha</taxon>
        <taxon>Aphidomorpha</taxon>
        <taxon>Aphidoidea</taxon>
        <taxon>Aphididae</taxon>
        <taxon>Macrosiphini</taxon>
        <taxon>Acyrthosiphon</taxon>
    </lineage>
</organism>
<accession>A0A8R2JW88</accession>
<dbReference type="RefSeq" id="XP_029348491.1">
    <property type="nucleotide sequence ID" value="XM_029492631.1"/>
</dbReference>
<dbReference type="Pfam" id="PF10545">
    <property type="entry name" value="MADF_DNA_bdg"/>
    <property type="match status" value="1"/>
</dbReference>
<dbReference type="Proteomes" id="UP000007819">
    <property type="component" value="Unassembled WGS sequence"/>
</dbReference>
<dbReference type="PROSITE" id="PS51031">
    <property type="entry name" value="BESS"/>
    <property type="match status" value="1"/>
</dbReference>
<dbReference type="PANTHER" id="PTHR12243:SF67">
    <property type="entry name" value="COREPRESSOR OF PANGOLIN, ISOFORM A-RELATED"/>
    <property type="match status" value="1"/>
</dbReference>
<feature type="domain" description="BESS" evidence="3">
    <location>
        <begin position="182"/>
        <end position="221"/>
    </location>
</feature>
<dbReference type="Pfam" id="PF02944">
    <property type="entry name" value="BESS"/>
    <property type="match status" value="1"/>
</dbReference>
<sequence length="312" mass="34121">MEEQLIVEVEKRPVLYDKSLGTYKNATYRDEIWKEVANELKNDGIRQDDVLLFVTDAAPYMIKAANSLKALYSKKVHVTCLAHVHHTVAETIHGKFNNVDGLVTIGNYSSSEICNQQRINSPERETDIINEVSTTPERCNEQIEHNIKLRINKCSSATKKRKNEAPEDNIDEQILNIISKEHDADEQFLLGYLPTLKRMTPKQNAIAKIKIQQVLFDVEFGINYSNSPFSSNSGHSTYSSASVYAPILTPLKTQTKPRGTSWGGGGTGHGRRGVGRGIGGGGGSGGGNGDGAGGRGHDGGRRRGGGREENVS</sequence>
<name>A0A8R2JW88_ACYPI</name>
<keyword evidence="1" id="KW-0539">Nucleus</keyword>
<evidence type="ECO:0000313" key="5">
    <source>
        <dbReference type="Proteomes" id="UP000007819"/>
    </source>
</evidence>
<evidence type="ECO:0000259" key="3">
    <source>
        <dbReference type="PROSITE" id="PS51031"/>
    </source>
</evidence>
<evidence type="ECO:0000313" key="4">
    <source>
        <dbReference type="EnsemblMetazoa" id="XP_029348491.1"/>
    </source>
</evidence>
<dbReference type="GeneID" id="115034995"/>
<dbReference type="EnsemblMetazoa" id="XM_029492631.1">
    <property type="protein sequence ID" value="XP_029348491.1"/>
    <property type="gene ID" value="LOC115034995"/>
</dbReference>
<dbReference type="GO" id="GO:0005634">
    <property type="term" value="C:nucleus"/>
    <property type="evidence" value="ECO:0007669"/>
    <property type="project" value="UniProtKB-SubCell"/>
</dbReference>
<dbReference type="GO" id="GO:0005667">
    <property type="term" value="C:transcription regulator complex"/>
    <property type="evidence" value="ECO:0007669"/>
    <property type="project" value="TreeGrafter"/>
</dbReference>
<dbReference type="KEGG" id="api:115034995"/>
<proteinExistence type="predicted"/>
<dbReference type="AlphaFoldDB" id="A0A8R2JW88"/>
<dbReference type="GO" id="GO:0006357">
    <property type="term" value="P:regulation of transcription by RNA polymerase II"/>
    <property type="evidence" value="ECO:0007669"/>
    <property type="project" value="TreeGrafter"/>
</dbReference>
<feature type="compositionally biased region" description="Gly residues" evidence="2">
    <location>
        <begin position="275"/>
        <end position="294"/>
    </location>
</feature>
<dbReference type="OrthoDB" id="10071528at2759"/>
<dbReference type="GO" id="GO:0003677">
    <property type="term" value="F:DNA binding"/>
    <property type="evidence" value="ECO:0007669"/>
    <property type="project" value="InterPro"/>
</dbReference>
<comment type="subcellular location">
    <subcellularLocation>
        <location evidence="1">Nucleus</location>
    </subcellularLocation>
</comment>
<dbReference type="PANTHER" id="PTHR12243">
    <property type="entry name" value="MADF DOMAIN TRANSCRIPTION FACTOR"/>
    <property type="match status" value="1"/>
</dbReference>
<dbReference type="InterPro" id="IPR004210">
    <property type="entry name" value="BESS_motif"/>
</dbReference>
<reference evidence="5" key="1">
    <citation type="submission" date="2010-06" db="EMBL/GenBank/DDBJ databases">
        <authorList>
            <person name="Jiang H."/>
            <person name="Abraham K."/>
            <person name="Ali S."/>
            <person name="Alsbrooks S.L."/>
            <person name="Anim B.N."/>
            <person name="Anosike U.S."/>
            <person name="Attaway T."/>
            <person name="Bandaranaike D.P."/>
            <person name="Battles P.K."/>
            <person name="Bell S.N."/>
            <person name="Bell A.V."/>
            <person name="Beltran B."/>
            <person name="Bickham C."/>
            <person name="Bustamante Y."/>
            <person name="Caleb T."/>
            <person name="Canada A."/>
            <person name="Cardenas V."/>
            <person name="Carter K."/>
            <person name="Chacko J."/>
            <person name="Chandrabose M.N."/>
            <person name="Chavez D."/>
            <person name="Chavez A."/>
            <person name="Chen L."/>
            <person name="Chu H.-S."/>
            <person name="Claassen K.J."/>
            <person name="Cockrell R."/>
            <person name="Collins M."/>
            <person name="Cooper J.A."/>
            <person name="Cree A."/>
            <person name="Curry S.M."/>
            <person name="Da Y."/>
            <person name="Dao M.D."/>
            <person name="Das B."/>
            <person name="Davila M.-L."/>
            <person name="Davy-Carroll L."/>
            <person name="Denson S."/>
            <person name="Dinh H."/>
            <person name="Ebong V.E."/>
            <person name="Edwards J.R."/>
            <person name="Egan A."/>
            <person name="El-Daye J."/>
            <person name="Escobedo L."/>
            <person name="Fernandez S."/>
            <person name="Fernando P.R."/>
            <person name="Flagg N."/>
            <person name="Forbes L.D."/>
            <person name="Fowler R.G."/>
            <person name="Fu Q."/>
            <person name="Gabisi R.A."/>
            <person name="Ganer J."/>
            <person name="Garbino Pronczuk A."/>
            <person name="Garcia R.M."/>
            <person name="Garner T."/>
            <person name="Garrett T.E."/>
            <person name="Gonzalez D.A."/>
            <person name="Hamid H."/>
            <person name="Hawkins E.S."/>
            <person name="Hirani K."/>
            <person name="Hogues M.E."/>
            <person name="Hollins B."/>
            <person name="Hsiao C.-H."/>
            <person name="Jabil R."/>
            <person name="James M.L."/>
            <person name="Jhangiani S.N."/>
            <person name="Johnson B."/>
            <person name="Johnson Q."/>
            <person name="Joshi V."/>
            <person name="Kalu J.B."/>
            <person name="Kam C."/>
            <person name="Kashfia A."/>
            <person name="Keebler J."/>
            <person name="Kisamo H."/>
            <person name="Kovar C.L."/>
            <person name="Lago L.A."/>
            <person name="Lai C.-Y."/>
            <person name="Laidlaw J."/>
            <person name="Lara F."/>
            <person name="Le T.-K."/>
            <person name="Lee S.L."/>
            <person name="Legall F.H."/>
            <person name="Lemon S.J."/>
            <person name="Lewis L.R."/>
            <person name="Li B."/>
            <person name="Liu Y."/>
            <person name="Liu Y.-S."/>
            <person name="Lopez J."/>
            <person name="Lozado R.J."/>
            <person name="Lu J."/>
            <person name="Madu R.C."/>
            <person name="Maheshwari M."/>
            <person name="Maheshwari R."/>
            <person name="Malloy K."/>
            <person name="Martinez E."/>
            <person name="Mathew T."/>
            <person name="Mercado I.C."/>
            <person name="Mercado C."/>
            <person name="Meyer B."/>
            <person name="Montgomery K."/>
            <person name="Morgan M.B."/>
            <person name="Munidasa M."/>
            <person name="Nazareth L.V."/>
            <person name="Nelson J."/>
            <person name="Ng B.M."/>
            <person name="Nguyen N.B."/>
            <person name="Nguyen P.Q."/>
            <person name="Nguyen T."/>
            <person name="Obregon M."/>
            <person name="Okwuonu G.O."/>
            <person name="Onwere C.G."/>
            <person name="Orozco G."/>
            <person name="Parra A."/>
            <person name="Patel S."/>
            <person name="Patil S."/>
            <person name="Perez A."/>
            <person name="Perez Y."/>
            <person name="Pham C."/>
            <person name="Primus E.L."/>
            <person name="Pu L.-L."/>
            <person name="Puazo M."/>
            <person name="Qin X."/>
            <person name="Quiroz J.B."/>
            <person name="Reese J."/>
            <person name="Richards S."/>
            <person name="Rives C.M."/>
            <person name="Robberts R."/>
            <person name="Ruiz S.J."/>
            <person name="Ruiz M.J."/>
            <person name="Santibanez J."/>
            <person name="Schneider B.W."/>
            <person name="Sisson I."/>
            <person name="Smith M."/>
            <person name="Sodergren E."/>
            <person name="Song X.-Z."/>
            <person name="Song B.B."/>
            <person name="Summersgill H."/>
            <person name="Thelus R."/>
            <person name="Thornton R.D."/>
            <person name="Trejos Z.Y."/>
            <person name="Usmani K."/>
            <person name="Vattathil S."/>
            <person name="Villasana D."/>
            <person name="Walker D.L."/>
            <person name="Wang S."/>
            <person name="Wang K."/>
            <person name="White C.S."/>
            <person name="Williams A.C."/>
            <person name="Williamson J."/>
            <person name="Wilson K."/>
            <person name="Woghiren I.O."/>
            <person name="Woodworth J.R."/>
            <person name="Worley K.C."/>
            <person name="Wright R.A."/>
            <person name="Wu W."/>
            <person name="Young L."/>
            <person name="Zhang L."/>
            <person name="Zhang J."/>
            <person name="Zhu Y."/>
            <person name="Muzny D.M."/>
            <person name="Weinstock G."/>
            <person name="Gibbs R.A."/>
        </authorList>
    </citation>
    <scope>NUCLEOTIDE SEQUENCE [LARGE SCALE GENOMIC DNA]</scope>
    <source>
        <strain evidence="5">LSR1</strain>
    </source>
</reference>
<protein>
    <recommendedName>
        <fullName evidence="3">BESS domain-containing protein</fullName>
    </recommendedName>
</protein>
<evidence type="ECO:0000256" key="1">
    <source>
        <dbReference type="PROSITE-ProRule" id="PRU00371"/>
    </source>
</evidence>